<keyword evidence="4" id="KW-1185">Reference proteome</keyword>
<evidence type="ECO:0000313" key="3">
    <source>
        <dbReference type="EMBL" id="MBK4715051.1"/>
    </source>
</evidence>
<sequence length="183" mass="20826">MDIQSVIILLLLLAVIFFLYKSRNKKRASSPPPQTFQRPRSVSNVGDQLYFVENGVFKKHKLMNKEEFYLFRKIELFLQKNYSGYRVFPQVAMGVYLRSDDAQAHSSVNSKRADFVIISKFGEPCVVVEYHGGGHYKANAASRDAVKKEACRKAGIRYMEIEANYKDDDINAIGRYLAQAAAA</sequence>
<feature type="transmembrane region" description="Helical" evidence="1">
    <location>
        <begin position="6"/>
        <end position="22"/>
    </location>
</feature>
<gene>
    <name evidence="3" type="ORF">JJB97_06850</name>
</gene>
<feature type="domain" description="DUF2726" evidence="2">
    <location>
        <begin position="60"/>
        <end position="168"/>
    </location>
</feature>
<dbReference type="AlphaFoldDB" id="A0A8K0XWE9"/>
<reference evidence="3" key="1">
    <citation type="submission" date="2021-01" db="EMBL/GenBank/DDBJ databases">
        <title>Intestinitalea alba gen. nov., sp. nov., a novel genus of the family Enterobacteriaceae, isolated from the gut of the plastic-eating mealworm Tenebrio molitor L.</title>
        <authorList>
            <person name="Yang Y."/>
        </authorList>
    </citation>
    <scope>NUCLEOTIDE SEQUENCE</scope>
    <source>
        <strain evidence="3">BIT-L3</strain>
    </source>
</reference>
<proteinExistence type="predicted"/>
<comment type="caution">
    <text evidence="3">The sequence shown here is derived from an EMBL/GenBank/DDBJ whole genome shotgun (WGS) entry which is preliminary data.</text>
</comment>
<keyword evidence="1" id="KW-0812">Transmembrane</keyword>
<dbReference type="Pfam" id="PF10881">
    <property type="entry name" value="DUF2726"/>
    <property type="match status" value="1"/>
</dbReference>
<evidence type="ECO:0000259" key="2">
    <source>
        <dbReference type="Pfam" id="PF10881"/>
    </source>
</evidence>
<dbReference type="EMBL" id="JAEPBH010000014">
    <property type="protein sequence ID" value="MBK4715051.1"/>
    <property type="molecule type" value="Genomic_DNA"/>
</dbReference>
<dbReference type="InterPro" id="IPR024402">
    <property type="entry name" value="DUF2726"/>
</dbReference>
<dbReference type="Proteomes" id="UP000659047">
    <property type="component" value="Unassembled WGS sequence"/>
</dbReference>
<name>A0A8K0XWE9_9ENTR</name>
<keyword evidence="1" id="KW-1133">Transmembrane helix</keyword>
<dbReference type="RefSeq" id="WP_238713285.1">
    <property type="nucleotide sequence ID" value="NZ_JAEPBH010000014.1"/>
</dbReference>
<protein>
    <submittedName>
        <fullName evidence="3">DUF2726 domain-containing protein</fullName>
    </submittedName>
</protein>
<evidence type="ECO:0000256" key="1">
    <source>
        <dbReference type="SAM" id="Phobius"/>
    </source>
</evidence>
<accession>A0A8K0XWE9</accession>
<evidence type="ECO:0000313" key="4">
    <source>
        <dbReference type="Proteomes" id="UP000659047"/>
    </source>
</evidence>
<keyword evidence="1" id="KW-0472">Membrane</keyword>
<organism evidence="3 4">
    <name type="scientific">Tenebrionibacter intestinalis</name>
    <dbReference type="NCBI Taxonomy" id="2799638"/>
    <lineage>
        <taxon>Bacteria</taxon>
        <taxon>Pseudomonadati</taxon>
        <taxon>Pseudomonadota</taxon>
        <taxon>Gammaproteobacteria</taxon>
        <taxon>Enterobacterales</taxon>
        <taxon>Enterobacteriaceae</taxon>
        <taxon>Tenebrionibacter/Tenebrionicola group</taxon>
        <taxon>Tenebrionibacter</taxon>
    </lineage>
</organism>